<dbReference type="Proteomes" id="UP000822688">
    <property type="component" value="Chromosome 5"/>
</dbReference>
<evidence type="ECO:0000256" key="1">
    <source>
        <dbReference type="SAM" id="MobiDB-lite"/>
    </source>
</evidence>
<gene>
    <name evidence="2" type="ORF">KC19_5G012200</name>
</gene>
<reference evidence="2" key="1">
    <citation type="submission" date="2020-06" db="EMBL/GenBank/DDBJ databases">
        <title>WGS assembly of Ceratodon purpureus strain R40.</title>
        <authorList>
            <person name="Carey S.B."/>
            <person name="Jenkins J."/>
            <person name="Shu S."/>
            <person name="Lovell J.T."/>
            <person name="Sreedasyam A."/>
            <person name="Maumus F."/>
            <person name="Tiley G.P."/>
            <person name="Fernandez-Pozo N."/>
            <person name="Barry K."/>
            <person name="Chen C."/>
            <person name="Wang M."/>
            <person name="Lipzen A."/>
            <person name="Daum C."/>
            <person name="Saski C.A."/>
            <person name="Payton A.C."/>
            <person name="Mcbreen J.C."/>
            <person name="Conrad R.E."/>
            <person name="Kollar L.M."/>
            <person name="Olsson S."/>
            <person name="Huttunen S."/>
            <person name="Landis J.B."/>
            <person name="Wickett N.J."/>
            <person name="Johnson M.G."/>
            <person name="Rensing S.A."/>
            <person name="Grimwood J."/>
            <person name="Schmutz J."/>
            <person name="Mcdaniel S.F."/>
        </authorList>
    </citation>
    <scope>NUCLEOTIDE SEQUENCE</scope>
    <source>
        <strain evidence="2">R40</strain>
    </source>
</reference>
<evidence type="ECO:0000313" key="3">
    <source>
        <dbReference type="Proteomes" id="UP000822688"/>
    </source>
</evidence>
<sequence length="327" mass="37202">MTPLNSNIFFLSPDSNCLGFYYTILGESFRADVNPVRQSAFHHTDRLIPHPIVKSSVMSQAREPILQVPLVVFVSSFGKVGENCGPRRLLLAGGEGSPGRGRHVRRRRAVAGHQHSEAILQLILRDETAVVGLKPAHRPVGHIGLRARHRDSVRGHDDQVEFRVEALGVLLRRRLPPSPAPLLPRARRRNGPSERRKLQHPPPDGQRRQRPLRECWPLHQPCQRHCCHRHILPHIHTKSHKIPQNSHKPNSLLTKLHQFPKPTSQKTSQNSLTPRTHLGKKSYPSQKPKPTSKKRQLLSPQQLYHHEATEAALKTAPQMMMMMMMGW</sequence>
<feature type="region of interest" description="Disordered" evidence="1">
    <location>
        <begin position="175"/>
        <end position="210"/>
    </location>
</feature>
<dbReference type="AlphaFoldDB" id="A0A8T0HXX8"/>
<accession>A0A8T0HXX8</accession>
<feature type="region of interest" description="Disordered" evidence="1">
    <location>
        <begin position="260"/>
        <end position="303"/>
    </location>
</feature>
<evidence type="ECO:0000313" key="2">
    <source>
        <dbReference type="EMBL" id="KAG0575559.1"/>
    </source>
</evidence>
<protein>
    <submittedName>
        <fullName evidence="2">Uncharacterized protein</fullName>
    </submittedName>
</protein>
<organism evidence="2 3">
    <name type="scientific">Ceratodon purpureus</name>
    <name type="common">Fire moss</name>
    <name type="synonym">Dicranum purpureum</name>
    <dbReference type="NCBI Taxonomy" id="3225"/>
    <lineage>
        <taxon>Eukaryota</taxon>
        <taxon>Viridiplantae</taxon>
        <taxon>Streptophyta</taxon>
        <taxon>Embryophyta</taxon>
        <taxon>Bryophyta</taxon>
        <taxon>Bryophytina</taxon>
        <taxon>Bryopsida</taxon>
        <taxon>Dicranidae</taxon>
        <taxon>Pseudoditrichales</taxon>
        <taxon>Ditrichaceae</taxon>
        <taxon>Ceratodon</taxon>
    </lineage>
</organism>
<keyword evidence="3" id="KW-1185">Reference proteome</keyword>
<feature type="compositionally biased region" description="Polar residues" evidence="1">
    <location>
        <begin position="261"/>
        <end position="274"/>
    </location>
</feature>
<proteinExistence type="predicted"/>
<comment type="caution">
    <text evidence="2">The sequence shown here is derived from an EMBL/GenBank/DDBJ whole genome shotgun (WGS) entry which is preliminary data.</text>
</comment>
<dbReference type="EMBL" id="CM026425">
    <property type="protein sequence ID" value="KAG0575559.1"/>
    <property type="molecule type" value="Genomic_DNA"/>
</dbReference>
<name>A0A8T0HXX8_CERPU</name>